<feature type="region of interest" description="Disordered" evidence="1">
    <location>
        <begin position="475"/>
        <end position="506"/>
    </location>
</feature>
<reference evidence="3 4" key="1">
    <citation type="submission" date="2020-02" db="EMBL/GenBank/DDBJ databases">
        <title>Comparative genomics of the hypocrealean fungal genus Beauvera.</title>
        <authorList>
            <person name="Showalter D.N."/>
            <person name="Bushley K.E."/>
            <person name="Rehner S.A."/>
        </authorList>
    </citation>
    <scope>NUCLEOTIDE SEQUENCE [LARGE SCALE GENOMIC DNA]</scope>
    <source>
        <strain evidence="3 4">ARSEF4384</strain>
    </source>
</reference>
<evidence type="ECO:0000313" key="3">
    <source>
        <dbReference type="EMBL" id="KAK8143157.1"/>
    </source>
</evidence>
<dbReference type="Pfam" id="PF01636">
    <property type="entry name" value="APH"/>
    <property type="match status" value="1"/>
</dbReference>
<dbReference type="InterPro" id="IPR011009">
    <property type="entry name" value="Kinase-like_dom_sf"/>
</dbReference>
<keyword evidence="4" id="KW-1185">Reference proteome</keyword>
<dbReference type="Gene3D" id="3.30.200.20">
    <property type="entry name" value="Phosphorylase Kinase, domain 1"/>
    <property type="match status" value="1"/>
</dbReference>
<feature type="compositionally biased region" description="Low complexity" evidence="1">
    <location>
        <begin position="483"/>
        <end position="497"/>
    </location>
</feature>
<comment type="caution">
    <text evidence="3">The sequence shown here is derived from an EMBL/GenBank/DDBJ whole genome shotgun (WGS) entry which is preliminary data.</text>
</comment>
<dbReference type="InterPro" id="IPR051678">
    <property type="entry name" value="AGP_Transferase"/>
</dbReference>
<dbReference type="SUPFAM" id="SSF56112">
    <property type="entry name" value="Protein kinase-like (PK-like)"/>
    <property type="match status" value="1"/>
</dbReference>
<dbReference type="PANTHER" id="PTHR21310">
    <property type="entry name" value="AMINOGLYCOSIDE PHOSPHOTRANSFERASE-RELATED-RELATED"/>
    <property type="match status" value="1"/>
</dbReference>
<dbReference type="InterPro" id="IPR002575">
    <property type="entry name" value="Aminoglycoside_PTrfase"/>
</dbReference>
<dbReference type="Proteomes" id="UP001397290">
    <property type="component" value="Unassembled WGS sequence"/>
</dbReference>
<dbReference type="AlphaFoldDB" id="A0AAW0RLS3"/>
<evidence type="ECO:0000313" key="4">
    <source>
        <dbReference type="Proteomes" id="UP001397290"/>
    </source>
</evidence>
<evidence type="ECO:0000259" key="2">
    <source>
        <dbReference type="Pfam" id="PF01636"/>
    </source>
</evidence>
<feature type="domain" description="Aminoglycoside phosphotransferase" evidence="2">
    <location>
        <begin position="67"/>
        <end position="300"/>
    </location>
</feature>
<sequence>MYFAPSPEHPCPDHVLDSRTKSFQASISLALVENLARRHNEKKFCRVSEDIQHGHYFSCISVTFPDDGKEWVVRIPVPTTVDKTWEMIQSEVATTRYIQRRTSIPVPTVHAYGKDERLTNDDTALQSYIITDRISGTPLSLDGILVMNLEKRTRLFSQMGDALAALQELTFPTTGSLYPDEDDDTKCHIGPSLCQWEVDISNRDGVRHERPPLATAWDSIKLHLGALARGPALRKLFYAENGRERITREMFALDAITRHVEDERHAFWRQDAGFTLNHSGLYYQNILIDGQGNIQGIINWSKTEILPRQLSGPPPWILCVGNEASWQKYDNVWAEFQDAIHAHHPYRQHLRYYLDSLEEHAYFATALRWPRHIADVYFWRRFYDTQHREPVDELLAAFFGSKEEPAASTRREELERRVAEHRSYAVEDIGQRAGALATEMPKLLELCVKVRDLVENATTAGILFKEPCASSDSLEPLVPLVESGGSPLPSDDSGRSGNTSVANESV</sequence>
<organism evidence="3 4">
    <name type="scientific">Beauveria asiatica</name>
    <dbReference type="NCBI Taxonomy" id="1069075"/>
    <lineage>
        <taxon>Eukaryota</taxon>
        <taxon>Fungi</taxon>
        <taxon>Dikarya</taxon>
        <taxon>Ascomycota</taxon>
        <taxon>Pezizomycotina</taxon>
        <taxon>Sordariomycetes</taxon>
        <taxon>Hypocreomycetidae</taxon>
        <taxon>Hypocreales</taxon>
        <taxon>Cordycipitaceae</taxon>
        <taxon>Beauveria</taxon>
    </lineage>
</organism>
<accession>A0AAW0RLS3</accession>
<protein>
    <recommendedName>
        <fullName evidence="2">Aminoglycoside phosphotransferase domain-containing protein</fullName>
    </recommendedName>
</protein>
<dbReference type="EMBL" id="JAAHCF010000547">
    <property type="protein sequence ID" value="KAK8143157.1"/>
    <property type="molecule type" value="Genomic_DNA"/>
</dbReference>
<gene>
    <name evidence="3" type="ORF">G3M48_007620</name>
</gene>
<evidence type="ECO:0000256" key="1">
    <source>
        <dbReference type="SAM" id="MobiDB-lite"/>
    </source>
</evidence>
<proteinExistence type="predicted"/>
<dbReference type="PANTHER" id="PTHR21310:SF15">
    <property type="entry name" value="AMINOGLYCOSIDE PHOSPHOTRANSFERASE DOMAIN-CONTAINING PROTEIN"/>
    <property type="match status" value="1"/>
</dbReference>
<name>A0AAW0RLS3_9HYPO</name>